<dbReference type="AlphaFoldDB" id="A0A4Y8MK56"/>
<reference evidence="1 2" key="1">
    <citation type="submission" date="2019-03" db="EMBL/GenBank/DDBJ databases">
        <title>Complete Genome Sequence of Paraburkholderia dipogonis ICMP 19430T, a Nitrogen-fixing Symbiont of the South African Invasive Legume Dipogon lignosus in New Zealand.</title>
        <authorList>
            <person name="De Meyer S.E."/>
        </authorList>
    </citation>
    <scope>NUCLEOTIDE SEQUENCE [LARGE SCALE GENOMIC DNA]</scope>
    <source>
        <strain evidence="1 2">ICMP 19430</strain>
    </source>
</reference>
<dbReference type="Proteomes" id="UP000297385">
    <property type="component" value="Unassembled WGS sequence"/>
</dbReference>
<sequence>MDRDTANLVGTPDIAQSILAKIATADMFVADVSIISGSQQGRPTPNPNVLVELGYAVAELGWENVVLVMNSAYGGPDQLPFDLRGRRTVVYEMRDGDAPAEARGLLQGRLEACLRGALSTGVVHNLPKGPDAPLWWGWWSFDPAPATKSRIFIREVGPSGFLFELNVFNGAHQGRITSYARILSADLAYCRVPNGPEQPDGELVFRRGRRQGARIISIEEAARCSYWGGLRAHFSGEFRWEPEPWFERGYLNELELARLYGLVGEGMNTLKECTADTSEERATDDESVRAIRGGVAGLYTIMESIVMVDDDGRMWVAYIDGTVVRYFTNVAQDRRQLPATIEAWRENFRDKEVMYCEAVRTVPAIGDGHLIAPADDAQVLSVLAKPVSSKWWQGIKSLLGRLR</sequence>
<comment type="caution">
    <text evidence="1">The sequence shown here is derived from an EMBL/GenBank/DDBJ whole genome shotgun (WGS) entry which is preliminary data.</text>
</comment>
<dbReference type="GeneID" id="97310692"/>
<dbReference type="RefSeq" id="WP_134466373.1">
    <property type="nucleotide sequence ID" value="NZ_JBHMFL010000148.1"/>
</dbReference>
<evidence type="ECO:0008006" key="3">
    <source>
        <dbReference type="Google" id="ProtNLM"/>
    </source>
</evidence>
<organism evidence="1 2">
    <name type="scientific">Paraburkholderia dipogonis</name>
    <dbReference type="NCBI Taxonomy" id="1211383"/>
    <lineage>
        <taxon>Bacteria</taxon>
        <taxon>Pseudomonadati</taxon>
        <taxon>Pseudomonadota</taxon>
        <taxon>Betaproteobacteria</taxon>
        <taxon>Burkholderiales</taxon>
        <taxon>Burkholderiaceae</taxon>
        <taxon>Paraburkholderia</taxon>
    </lineage>
</organism>
<dbReference type="EMBL" id="SNVI01000005">
    <property type="protein sequence ID" value="TFE37856.1"/>
    <property type="molecule type" value="Genomic_DNA"/>
</dbReference>
<gene>
    <name evidence="1" type="ORF">E2553_41550</name>
</gene>
<name>A0A4Y8MK56_9BURK</name>
<proteinExistence type="predicted"/>
<evidence type="ECO:0000313" key="2">
    <source>
        <dbReference type="Proteomes" id="UP000297385"/>
    </source>
</evidence>
<protein>
    <recommendedName>
        <fullName evidence="3">CD-NTase-associated protein 12/Pycsar effector protein TIR domain-containing protein</fullName>
    </recommendedName>
</protein>
<accession>A0A4Y8MK56</accession>
<evidence type="ECO:0000313" key="1">
    <source>
        <dbReference type="EMBL" id="TFE37856.1"/>
    </source>
</evidence>